<dbReference type="SMART" id="SM00028">
    <property type="entry name" value="TPR"/>
    <property type="match status" value="4"/>
</dbReference>
<sequence>MQPTQIDHAFSLIAAGQLNDALPLLQNLADRDPSNGQVQYGLGLVFLSANQSERAVLHLSAAAKSAKKDARVLATLASALNINRQSEDALVPARKAASLAPKSEYAQRTLGEVYSDLRRPVMARQAFEQALKIEPRSARAHLGLYELETTLGNGEAAERHLAAAFEETPDDPATLISAAQSRSKDLQENALAPIERILSGLPSGAASPEITKLAMAAGKILDGRGETAKAFRYFDGYRQGLYGSYNAKRQTWFVETCKTVFTPAFFEARKDFALTSDKPVFVVGMPRSGTTLVEQIIARHPNAAGAGELQFIPDSLREMAKGKLHEPAFFDGVLRLDKRDAQRIGRKYLGLLESLDKKARRVIDKMPHNFENLWLLALLFPKATFIHVTRNPADTCVSAYMTPLPAYHSYNANQASLGHYYRQYQALMDHWTAVLPVSLRQQSYEALIRDQETESRALIDHAGLTWSETCLTPPGEDTQVFTFSRQQVRQPVYSTSIDRWRQYEAHIQPLLTALGDA</sequence>
<dbReference type="Gene3D" id="3.40.50.300">
    <property type="entry name" value="P-loop containing nucleotide triphosphate hydrolases"/>
    <property type="match status" value="1"/>
</dbReference>
<dbReference type="InterPro" id="IPR011990">
    <property type="entry name" value="TPR-like_helical_dom_sf"/>
</dbReference>
<keyword evidence="2" id="KW-0802">TPR repeat</keyword>
<accession>A0ABT0GUQ0</accession>
<dbReference type="Gene3D" id="1.25.40.10">
    <property type="entry name" value="Tetratricopeptide repeat domain"/>
    <property type="match status" value="1"/>
</dbReference>
<organism evidence="3 4">
    <name type="scientific">Roseibium sediminicola</name>
    <dbReference type="NCBI Taxonomy" id="2933272"/>
    <lineage>
        <taxon>Bacteria</taxon>
        <taxon>Pseudomonadati</taxon>
        <taxon>Pseudomonadota</taxon>
        <taxon>Alphaproteobacteria</taxon>
        <taxon>Hyphomicrobiales</taxon>
        <taxon>Stappiaceae</taxon>
        <taxon>Roseibium</taxon>
    </lineage>
</organism>
<keyword evidence="4" id="KW-1185">Reference proteome</keyword>
<reference evidence="3" key="1">
    <citation type="submission" date="2022-04" db="EMBL/GenBank/DDBJ databases">
        <title>Roseibium sp. CAU 1639 isolated from mud.</title>
        <authorList>
            <person name="Kim W."/>
        </authorList>
    </citation>
    <scope>NUCLEOTIDE SEQUENCE</scope>
    <source>
        <strain evidence="3">CAU 1639</strain>
    </source>
</reference>
<dbReference type="SUPFAM" id="SSF48452">
    <property type="entry name" value="TPR-like"/>
    <property type="match status" value="1"/>
</dbReference>
<dbReference type="RefSeq" id="WP_248153649.1">
    <property type="nucleotide sequence ID" value="NZ_JALNMJ010000006.1"/>
</dbReference>
<dbReference type="Pfam" id="PF14559">
    <property type="entry name" value="TPR_19"/>
    <property type="match status" value="2"/>
</dbReference>
<feature type="repeat" description="TPR" evidence="2">
    <location>
        <begin position="104"/>
        <end position="137"/>
    </location>
</feature>
<evidence type="ECO:0000256" key="2">
    <source>
        <dbReference type="PROSITE-ProRule" id="PRU00339"/>
    </source>
</evidence>
<dbReference type="InterPro" id="IPR019734">
    <property type="entry name" value="TPR_rpt"/>
</dbReference>
<gene>
    <name evidence="3" type="ORF">M0H32_10515</name>
</gene>
<evidence type="ECO:0000313" key="4">
    <source>
        <dbReference type="Proteomes" id="UP001431221"/>
    </source>
</evidence>
<protein>
    <submittedName>
        <fullName evidence="3">Sulfotransferase</fullName>
    </submittedName>
</protein>
<dbReference type="InterPro" id="IPR026634">
    <property type="entry name" value="TPST-like"/>
</dbReference>
<dbReference type="PROSITE" id="PS50005">
    <property type="entry name" value="TPR"/>
    <property type="match status" value="1"/>
</dbReference>
<dbReference type="PANTHER" id="PTHR12788">
    <property type="entry name" value="PROTEIN-TYROSINE SULFOTRANSFERASE 2"/>
    <property type="match status" value="1"/>
</dbReference>
<dbReference type="SUPFAM" id="SSF52540">
    <property type="entry name" value="P-loop containing nucleoside triphosphate hydrolases"/>
    <property type="match status" value="1"/>
</dbReference>
<proteinExistence type="predicted"/>
<dbReference type="InterPro" id="IPR027417">
    <property type="entry name" value="P-loop_NTPase"/>
</dbReference>
<dbReference type="PANTHER" id="PTHR12788:SF10">
    <property type="entry name" value="PROTEIN-TYROSINE SULFOTRANSFERASE"/>
    <property type="match status" value="1"/>
</dbReference>
<evidence type="ECO:0000313" key="3">
    <source>
        <dbReference type="EMBL" id="MCK7612595.1"/>
    </source>
</evidence>
<evidence type="ECO:0000256" key="1">
    <source>
        <dbReference type="ARBA" id="ARBA00022679"/>
    </source>
</evidence>
<dbReference type="Pfam" id="PF13469">
    <property type="entry name" value="Sulfotransfer_3"/>
    <property type="match status" value="1"/>
</dbReference>
<comment type="caution">
    <text evidence="3">The sequence shown here is derived from an EMBL/GenBank/DDBJ whole genome shotgun (WGS) entry which is preliminary data.</text>
</comment>
<keyword evidence="1" id="KW-0808">Transferase</keyword>
<dbReference type="EMBL" id="JALNMJ010000006">
    <property type="protein sequence ID" value="MCK7612595.1"/>
    <property type="molecule type" value="Genomic_DNA"/>
</dbReference>
<name>A0ABT0GUQ0_9HYPH</name>
<dbReference type="Proteomes" id="UP001431221">
    <property type="component" value="Unassembled WGS sequence"/>
</dbReference>